<dbReference type="Proteomes" id="UP000015523">
    <property type="component" value="Unassembled WGS sequence"/>
</dbReference>
<dbReference type="AlphaFoldDB" id="T0JAL5"/>
<dbReference type="STRING" id="1346791.M529_02325"/>
<reference evidence="1 2" key="1">
    <citation type="journal article" date="2013" name="Genome Announc.">
        <title>Draft Genome Sequence of Sphingobium ummariense Strain RL-3, a Hexachlorocyclohexane-Degrading Bacterium.</title>
        <authorList>
            <person name="Kohli P."/>
            <person name="Dua A."/>
            <person name="Sangwan N."/>
            <person name="Oldach P."/>
            <person name="Khurana J.P."/>
            <person name="Lal R."/>
        </authorList>
    </citation>
    <scope>NUCLEOTIDE SEQUENCE [LARGE SCALE GENOMIC DNA]</scope>
    <source>
        <strain evidence="1 2">RL-3</strain>
    </source>
</reference>
<gene>
    <name evidence="1" type="ORF">M529_02325</name>
</gene>
<evidence type="ECO:0000313" key="1">
    <source>
        <dbReference type="EMBL" id="EQB33867.1"/>
    </source>
</evidence>
<organism evidence="1 2">
    <name type="scientific">Sphingobium ummariense RL-3</name>
    <dbReference type="NCBI Taxonomy" id="1346791"/>
    <lineage>
        <taxon>Bacteria</taxon>
        <taxon>Pseudomonadati</taxon>
        <taxon>Pseudomonadota</taxon>
        <taxon>Alphaproteobacteria</taxon>
        <taxon>Sphingomonadales</taxon>
        <taxon>Sphingomonadaceae</taxon>
        <taxon>Sphingobium</taxon>
    </lineage>
</organism>
<evidence type="ECO:0000313" key="2">
    <source>
        <dbReference type="Proteomes" id="UP000015523"/>
    </source>
</evidence>
<comment type="caution">
    <text evidence="1">The sequence shown here is derived from an EMBL/GenBank/DDBJ whole genome shotgun (WGS) entry which is preliminary data.</text>
</comment>
<name>T0JAL5_9SPHN</name>
<sequence length="131" mass="14939">MGMFDTIRCEIPLSDGFTGEMQTKDFDCVLGTLLIRVDGRLMIEDCDWEDVPLAERPDLKLPFIGSHRAINRRWRDLDFHGEFCFYGSGESASDWHEYTARFTHGALESIEVAPKDSYPQSKAWEGKESAA</sequence>
<dbReference type="PATRIC" id="fig|1346791.3.peg.455"/>
<proteinExistence type="predicted"/>
<protein>
    <submittedName>
        <fullName evidence="1">Uncharacterized protein</fullName>
    </submittedName>
</protein>
<dbReference type="EMBL" id="AUWY01000023">
    <property type="protein sequence ID" value="EQB33867.1"/>
    <property type="molecule type" value="Genomic_DNA"/>
</dbReference>
<accession>T0JAL5</accession>
<keyword evidence="2" id="KW-1185">Reference proteome</keyword>